<comment type="caution">
    <text evidence="3">The sequence shown here is derived from an EMBL/GenBank/DDBJ whole genome shotgun (WGS) entry which is preliminary data.</text>
</comment>
<dbReference type="EC" id="3.4.-.-" evidence="3"/>
<proteinExistence type="predicted"/>
<evidence type="ECO:0000313" key="4">
    <source>
        <dbReference type="Proteomes" id="UP001596024"/>
    </source>
</evidence>
<dbReference type="Pfam" id="PF02517">
    <property type="entry name" value="Rce1-like"/>
    <property type="match status" value="1"/>
</dbReference>
<evidence type="ECO:0000256" key="1">
    <source>
        <dbReference type="SAM" id="Phobius"/>
    </source>
</evidence>
<feature type="transmembrane region" description="Helical" evidence="1">
    <location>
        <begin position="157"/>
        <end position="176"/>
    </location>
</feature>
<reference evidence="4" key="1">
    <citation type="journal article" date="2019" name="Int. J. Syst. Evol. Microbiol.">
        <title>The Global Catalogue of Microorganisms (GCM) 10K type strain sequencing project: providing services to taxonomists for standard genome sequencing and annotation.</title>
        <authorList>
            <consortium name="The Broad Institute Genomics Platform"/>
            <consortium name="The Broad Institute Genome Sequencing Center for Infectious Disease"/>
            <person name="Wu L."/>
            <person name="Ma J."/>
        </authorList>
    </citation>
    <scope>NUCLEOTIDE SEQUENCE [LARGE SCALE GENOMIC DNA]</scope>
    <source>
        <strain evidence="4">CCUG 62981</strain>
    </source>
</reference>
<organism evidence="3 4">
    <name type="scientific">Glycocaulis abyssi</name>
    <dbReference type="NCBI Taxonomy" id="1433403"/>
    <lineage>
        <taxon>Bacteria</taxon>
        <taxon>Pseudomonadati</taxon>
        <taxon>Pseudomonadota</taxon>
        <taxon>Alphaproteobacteria</taxon>
        <taxon>Maricaulales</taxon>
        <taxon>Maricaulaceae</taxon>
        <taxon>Glycocaulis</taxon>
    </lineage>
</organism>
<accession>A0ABV9NE93</accession>
<keyword evidence="1" id="KW-1133">Transmembrane helix</keyword>
<dbReference type="RefSeq" id="WP_371392765.1">
    <property type="nucleotide sequence ID" value="NZ_CP163421.1"/>
</dbReference>
<evidence type="ECO:0000259" key="2">
    <source>
        <dbReference type="Pfam" id="PF02517"/>
    </source>
</evidence>
<protein>
    <submittedName>
        <fullName evidence="3">CPBP family intramembrane glutamic endopeptidase</fullName>
        <ecNumber evidence="3">3.4.-.-</ecNumber>
    </submittedName>
</protein>
<dbReference type="InterPro" id="IPR003675">
    <property type="entry name" value="Rce1/LyrA-like_dom"/>
</dbReference>
<feature type="transmembrane region" description="Helical" evidence="1">
    <location>
        <begin position="47"/>
        <end position="71"/>
    </location>
</feature>
<keyword evidence="4" id="KW-1185">Reference proteome</keyword>
<dbReference type="EMBL" id="JBHSGQ010000005">
    <property type="protein sequence ID" value="MFC4725799.1"/>
    <property type="molecule type" value="Genomic_DNA"/>
</dbReference>
<feature type="transmembrane region" description="Helical" evidence="1">
    <location>
        <begin position="83"/>
        <end position="103"/>
    </location>
</feature>
<feature type="transmembrane region" description="Helical" evidence="1">
    <location>
        <begin position="6"/>
        <end position="26"/>
    </location>
</feature>
<evidence type="ECO:0000313" key="3">
    <source>
        <dbReference type="EMBL" id="MFC4725799.1"/>
    </source>
</evidence>
<dbReference type="GO" id="GO:0016787">
    <property type="term" value="F:hydrolase activity"/>
    <property type="evidence" value="ECO:0007669"/>
    <property type="project" value="UniProtKB-KW"/>
</dbReference>
<sequence>MIQELMNAGIQIALALLVVFLVWLIFARKRSGFLKFAGLHGAPLKAMGIALIAALIFAPLTIAMFMLPGLADAATGPDTVAGRVQALGITPETIAIVLIIAFLKTSGSEEILFRGLIAKRLIAWLGFGVGNTIHALIFASIHLLIFVAPGGPAFDPVLAAALMGVGFTGGWVMAWINEKRADGSIAPSWLMHGLTNTIAYPVLAFL</sequence>
<name>A0ABV9NE93_9PROT</name>
<keyword evidence="1" id="KW-0472">Membrane</keyword>
<gene>
    <name evidence="3" type="ORF">ACFPB0_10895</name>
</gene>
<keyword evidence="3" id="KW-0378">Hydrolase</keyword>
<keyword evidence="1" id="KW-0812">Transmembrane</keyword>
<feature type="transmembrane region" description="Helical" evidence="1">
    <location>
        <begin position="124"/>
        <end position="145"/>
    </location>
</feature>
<dbReference type="Proteomes" id="UP001596024">
    <property type="component" value="Unassembled WGS sequence"/>
</dbReference>
<feature type="domain" description="CAAX prenyl protease 2/Lysostaphin resistance protein A-like" evidence="2">
    <location>
        <begin position="94"/>
        <end position="198"/>
    </location>
</feature>